<dbReference type="RefSeq" id="XP_033402502.1">
    <property type="nucleotide sequence ID" value="XM_033539684.1"/>
</dbReference>
<gene>
    <name evidence="2" type="ORF">K452DRAFT_282992</name>
</gene>
<sequence length="99" mass="10699">MDEETNIGVVILGGCGVDPANIDHLRRLARRRHMWACAHAMAVTCLAIFFGFALEGLLRELRVFTQSEGVLLVVALVAVVVTALPGVPFGSPRAVVLFR</sequence>
<accession>A0A6A6BTU3</accession>
<dbReference type="AlphaFoldDB" id="A0A6A6BTU3"/>
<evidence type="ECO:0000313" key="3">
    <source>
        <dbReference type="Proteomes" id="UP000799438"/>
    </source>
</evidence>
<dbReference type="EMBL" id="ML995475">
    <property type="protein sequence ID" value="KAF2146793.1"/>
    <property type="molecule type" value="Genomic_DNA"/>
</dbReference>
<evidence type="ECO:0000313" key="2">
    <source>
        <dbReference type="EMBL" id="KAF2146793.1"/>
    </source>
</evidence>
<feature type="transmembrane region" description="Helical" evidence="1">
    <location>
        <begin position="70"/>
        <end position="90"/>
    </location>
</feature>
<keyword evidence="1" id="KW-0472">Membrane</keyword>
<evidence type="ECO:0000256" key="1">
    <source>
        <dbReference type="SAM" id="Phobius"/>
    </source>
</evidence>
<keyword evidence="3" id="KW-1185">Reference proteome</keyword>
<name>A0A6A6BTU3_9PEZI</name>
<feature type="transmembrane region" description="Helical" evidence="1">
    <location>
        <begin position="35"/>
        <end position="58"/>
    </location>
</feature>
<keyword evidence="1" id="KW-0812">Transmembrane</keyword>
<keyword evidence="1" id="KW-1133">Transmembrane helix</keyword>
<organism evidence="2 3">
    <name type="scientific">Aplosporella prunicola CBS 121167</name>
    <dbReference type="NCBI Taxonomy" id="1176127"/>
    <lineage>
        <taxon>Eukaryota</taxon>
        <taxon>Fungi</taxon>
        <taxon>Dikarya</taxon>
        <taxon>Ascomycota</taxon>
        <taxon>Pezizomycotina</taxon>
        <taxon>Dothideomycetes</taxon>
        <taxon>Dothideomycetes incertae sedis</taxon>
        <taxon>Botryosphaeriales</taxon>
        <taxon>Aplosporellaceae</taxon>
        <taxon>Aplosporella</taxon>
    </lineage>
</organism>
<reference evidence="2" key="1">
    <citation type="journal article" date="2020" name="Stud. Mycol.">
        <title>101 Dothideomycetes genomes: a test case for predicting lifestyles and emergence of pathogens.</title>
        <authorList>
            <person name="Haridas S."/>
            <person name="Albert R."/>
            <person name="Binder M."/>
            <person name="Bloem J."/>
            <person name="Labutti K."/>
            <person name="Salamov A."/>
            <person name="Andreopoulos B."/>
            <person name="Baker S."/>
            <person name="Barry K."/>
            <person name="Bills G."/>
            <person name="Bluhm B."/>
            <person name="Cannon C."/>
            <person name="Castanera R."/>
            <person name="Culley D."/>
            <person name="Daum C."/>
            <person name="Ezra D."/>
            <person name="Gonzalez J."/>
            <person name="Henrissat B."/>
            <person name="Kuo A."/>
            <person name="Liang C."/>
            <person name="Lipzen A."/>
            <person name="Lutzoni F."/>
            <person name="Magnuson J."/>
            <person name="Mondo S."/>
            <person name="Nolan M."/>
            <person name="Ohm R."/>
            <person name="Pangilinan J."/>
            <person name="Park H.-J."/>
            <person name="Ramirez L."/>
            <person name="Alfaro M."/>
            <person name="Sun H."/>
            <person name="Tritt A."/>
            <person name="Yoshinaga Y."/>
            <person name="Zwiers L.-H."/>
            <person name="Turgeon B."/>
            <person name="Goodwin S."/>
            <person name="Spatafora J."/>
            <person name="Crous P."/>
            <person name="Grigoriev I."/>
        </authorList>
    </citation>
    <scope>NUCLEOTIDE SEQUENCE</scope>
    <source>
        <strain evidence="2">CBS 121167</strain>
    </source>
</reference>
<protein>
    <submittedName>
        <fullName evidence="2">Uncharacterized protein</fullName>
    </submittedName>
</protein>
<proteinExistence type="predicted"/>
<dbReference type="Proteomes" id="UP000799438">
    <property type="component" value="Unassembled WGS sequence"/>
</dbReference>
<dbReference type="GeneID" id="54297180"/>